<evidence type="ECO:0000256" key="1">
    <source>
        <dbReference type="ARBA" id="ARBA00004141"/>
    </source>
</evidence>
<dbReference type="OrthoDB" id="6416122at2759"/>
<evidence type="ECO:0000313" key="8">
    <source>
        <dbReference type="Proteomes" id="UP000215902"/>
    </source>
</evidence>
<dbReference type="AlphaFoldDB" id="A0A267EHQ7"/>
<keyword evidence="3 5" id="KW-1133">Transmembrane helix</keyword>
<feature type="transmembrane region" description="Helical" evidence="5">
    <location>
        <begin position="138"/>
        <end position="157"/>
    </location>
</feature>
<evidence type="ECO:0000256" key="5">
    <source>
        <dbReference type="SAM" id="Phobius"/>
    </source>
</evidence>
<proteinExistence type="predicted"/>
<dbReference type="PANTHER" id="PTHR20952:SF0">
    <property type="entry name" value="ADP-RIBOSYLATION FACTOR-LIKE PROTEIN 6-INTERACTING PROTEIN 1"/>
    <property type="match status" value="1"/>
</dbReference>
<dbReference type="PANTHER" id="PTHR20952">
    <property type="entry name" value="ADP-RIBOSYLATION-LIKE FACTOR 6-INTERACTING PROTEIN"/>
    <property type="match status" value="1"/>
</dbReference>
<feature type="transmembrane region" description="Helical" evidence="5">
    <location>
        <begin position="69"/>
        <end position="88"/>
    </location>
</feature>
<dbReference type="InterPro" id="IPR057282">
    <property type="entry name" value="RETREG1-3-like_RHD"/>
</dbReference>
<evidence type="ECO:0000256" key="3">
    <source>
        <dbReference type="ARBA" id="ARBA00022989"/>
    </source>
</evidence>
<dbReference type="Proteomes" id="UP000215902">
    <property type="component" value="Unassembled WGS sequence"/>
</dbReference>
<gene>
    <name evidence="7" type="ORF">BOX15_Mlig026011g1</name>
</gene>
<evidence type="ECO:0000256" key="2">
    <source>
        <dbReference type="ARBA" id="ARBA00022692"/>
    </source>
</evidence>
<keyword evidence="4 5" id="KW-0472">Membrane</keyword>
<name>A0A267EHQ7_9PLAT</name>
<feature type="transmembrane region" description="Helical" evidence="5">
    <location>
        <begin position="163"/>
        <end position="183"/>
    </location>
</feature>
<reference evidence="7 8" key="1">
    <citation type="submission" date="2017-06" db="EMBL/GenBank/DDBJ databases">
        <title>A platform for efficient transgenesis in Macrostomum lignano, a flatworm model organism for stem cell research.</title>
        <authorList>
            <person name="Berezikov E."/>
        </authorList>
    </citation>
    <scope>NUCLEOTIDE SEQUENCE [LARGE SCALE GENOMIC DNA]</scope>
    <source>
        <strain evidence="7">DV1</strain>
        <tissue evidence="7">Whole organism</tissue>
    </source>
</reference>
<protein>
    <recommendedName>
        <fullName evidence="6">RETREG1-3/ARL6IP-like N-terminal reticulon-homology domain-containing protein</fullName>
    </recommendedName>
</protein>
<dbReference type="GO" id="GO:0005783">
    <property type="term" value="C:endoplasmic reticulum"/>
    <property type="evidence" value="ECO:0007669"/>
    <property type="project" value="UniProtKB-ARBA"/>
</dbReference>
<dbReference type="InterPro" id="IPR052114">
    <property type="entry name" value="ER_autophagy_membrane_reg"/>
</dbReference>
<sequence length="199" mass="21210">HQMQSSNSEQTQLQVRESRASQFAVALQPWRHVLVRADAVLHWERPLAFGCLLAGLTLAFALMAVARPAPLACLTLLCLLAVTADFAVPKLLAPLLLGESWTEADQACYTAVCRRLSARGDSLAAAIRRIFAIRRYRPRAFALGAGAALLAVALIGASVSGLLLGYVAALGALLWPGVSRYGLLRRALSDLRHSAGGGK</sequence>
<evidence type="ECO:0000313" key="7">
    <source>
        <dbReference type="EMBL" id="PAA60312.1"/>
    </source>
</evidence>
<evidence type="ECO:0000259" key="6">
    <source>
        <dbReference type="Pfam" id="PF24456"/>
    </source>
</evidence>
<organism evidence="7 8">
    <name type="scientific">Macrostomum lignano</name>
    <dbReference type="NCBI Taxonomy" id="282301"/>
    <lineage>
        <taxon>Eukaryota</taxon>
        <taxon>Metazoa</taxon>
        <taxon>Spiralia</taxon>
        <taxon>Lophotrochozoa</taxon>
        <taxon>Platyhelminthes</taxon>
        <taxon>Rhabditophora</taxon>
        <taxon>Macrostomorpha</taxon>
        <taxon>Macrostomida</taxon>
        <taxon>Macrostomidae</taxon>
        <taxon>Macrostomum</taxon>
    </lineage>
</organism>
<dbReference type="Pfam" id="PF24456">
    <property type="entry name" value="RHD_RETREG1-3"/>
    <property type="match status" value="1"/>
</dbReference>
<comment type="subcellular location">
    <subcellularLocation>
        <location evidence="1">Membrane</location>
        <topology evidence="1">Multi-pass membrane protein</topology>
    </subcellularLocation>
</comment>
<keyword evidence="8" id="KW-1185">Reference proteome</keyword>
<comment type="caution">
    <text evidence="7">The sequence shown here is derived from an EMBL/GenBank/DDBJ whole genome shotgun (WGS) entry which is preliminary data.</text>
</comment>
<dbReference type="GO" id="GO:0016020">
    <property type="term" value="C:membrane"/>
    <property type="evidence" value="ECO:0007669"/>
    <property type="project" value="UniProtKB-SubCell"/>
</dbReference>
<evidence type="ECO:0000256" key="4">
    <source>
        <dbReference type="ARBA" id="ARBA00023136"/>
    </source>
</evidence>
<dbReference type="STRING" id="282301.A0A267EHQ7"/>
<keyword evidence="2 5" id="KW-0812">Transmembrane</keyword>
<dbReference type="EMBL" id="NIVC01002164">
    <property type="protein sequence ID" value="PAA60312.1"/>
    <property type="molecule type" value="Genomic_DNA"/>
</dbReference>
<accession>A0A267EHQ7</accession>
<feature type="domain" description="RETREG1-3/ARL6IP-like N-terminal reticulon-homology" evidence="6">
    <location>
        <begin position="29"/>
        <end position="191"/>
    </location>
</feature>
<feature type="non-terminal residue" evidence="7">
    <location>
        <position position="1"/>
    </location>
</feature>
<feature type="transmembrane region" description="Helical" evidence="5">
    <location>
        <begin position="46"/>
        <end position="63"/>
    </location>
</feature>